<gene>
    <name evidence="1" type="ORF">KIH27_15975</name>
</gene>
<organism evidence="1 2">
    <name type="scientific">Mycolicibacter acidiphilus</name>
    <dbReference type="NCBI Taxonomy" id="2835306"/>
    <lineage>
        <taxon>Bacteria</taxon>
        <taxon>Bacillati</taxon>
        <taxon>Actinomycetota</taxon>
        <taxon>Actinomycetes</taxon>
        <taxon>Mycobacteriales</taxon>
        <taxon>Mycobacteriaceae</taxon>
        <taxon>Mycolicibacter</taxon>
    </lineage>
</organism>
<evidence type="ECO:0000313" key="2">
    <source>
        <dbReference type="Proteomes" id="UP001519535"/>
    </source>
</evidence>
<proteinExistence type="predicted"/>
<dbReference type="EMBL" id="JAHCLR010000036">
    <property type="protein sequence ID" value="MBS9535086.1"/>
    <property type="molecule type" value="Genomic_DNA"/>
</dbReference>
<accession>A0ABS5RNM7</accession>
<reference evidence="1 2" key="1">
    <citation type="submission" date="2021-05" db="EMBL/GenBank/DDBJ databases">
        <title>Mycobacterium acidophilum sp. nov., an extremely acid-tolerant member of the genus Mycobacterium.</title>
        <authorList>
            <person name="Xia J."/>
        </authorList>
    </citation>
    <scope>NUCLEOTIDE SEQUENCE [LARGE SCALE GENOMIC DNA]</scope>
    <source>
        <strain evidence="1 2">M1</strain>
    </source>
</reference>
<evidence type="ECO:0000313" key="1">
    <source>
        <dbReference type="EMBL" id="MBS9535086.1"/>
    </source>
</evidence>
<dbReference type="Proteomes" id="UP001519535">
    <property type="component" value="Unassembled WGS sequence"/>
</dbReference>
<comment type="caution">
    <text evidence="1">The sequence shown here is derived from an EMBL/GenBank/DDBJ whole genome shotgun (WGS) entry which is preliminary data.</text>
</comment>
<dbReference type="RefSeq" id="WP_214093950.1">
    <property type="nucleotide sequence ID" value="NZ_JAHCLR010000036.1"/>
</dbReference>
<name>A0ABS5RNM7_9MYCO</name>
<keyword evidence="2" id="KW-1185">Reference proteome</keyword>
<protein>
    <submittedName>
        <fullName evidence="1">Uncharacterized protein</fullName>
    </submittedName>
</protein>
<sequence>MTTPTEVASYLGTMTELLEAQGMPFPDAAVQAINDARVDPDAPVIDSAAVRAFCTMAMAEWRKRGATGDTYLRLLDRLGAFVIAI</sequence>